<gene>
    <name evidence="1" type="ORF">CHH57_01665</name>
</gene>
<reference evidence="1 2" key="1">
    <citation type="submission" date="2017-07" db="EMBL/GenBank/DDBJ databases">
        <title>Isolation and whole genome analysis of endospore-forming bacteria from heroin.</title>
        <authorList>
            <person name="Kalinowski J."/>
            <person name="Ahrens B."/>
            <person name="Al-Dilaimi A."/>
            <person name="Winkler A."/>
            <person name="Wibberg D."/>
            <person name="Schleenbecker U."/>
            <person name="Ruckert C."/>
            <person name="Wolfel R."/>
            <person name="Grass G."/>
        </authorList>
    </citation>
    <scope>NUCLEOTIDE SEQUENCE [LARGE SCALE GENOMIC DNA]</scope>
    <source>
        <strain evidence="1 2">7521-2</strain>
    </source>
</reference>
<name>A0AA91TVI7_NIACI</name>
<sequence length="208" mass="25155">MTKYPRKKVETLICGKIDYIENNIKKILNCGDTYGYSIPDEYMYETLAPIKLTKIEFNKPEKDFSAYTKSNIYDLKFTITYANTDYNFETSNYYYYEKDDSFYIEDILENAKTLLDKFEYLLEWEDYIFQVDSDYDDEEDMDDEDNMTIDDVADSCGFYIDDDNHWIPKDDYSFDDFDEDARFRENLELVNGYHIYNDVDDNGRFYWK</sequence>
<accession>A0AA91TVI7</accession>
<dbReference type="EMBL" id="NPBQ01000013">
    <property type="protein sequence ID" value="PAD85045.1"/>
    <property type="molecule type" value="Genomic_DNA"/>
</dbReference>
<organism evidence="1 2">
    <name type="scientific">Niallia circulans</name>
    <name type="common">Bacillus circulans</name>
    <dbReference type="NCBI Taxonomy" id="1397"/>
    <lineage>
        <taxon>Bacteria</taxon>
        <taxon>Bacillati</taxon>
        <taxon>Bacillota</taxon>
        <taxon>Bacilli</taxon>
        <taxon>Bacillales</taxon>
        <taxon>Bacillaceae</taxon>
        <taxon>Niallia</taxon>
    </lineage>
</organism>
<protein>
    <submittedName>
        <fullName evidence="1">Uncharacterized protein</fullName>
    </submittedName>
</protein>
<dbReference type="AlphaFoldDB" id="A0AA91TVI7"/>
<evidence type="ECO:0000313" key="2">
    <source>
        <dbReference type="Proteomes" id="UP000216961"/>
    </source>
</evidence>
<comment type="caution">
    <text evidence="1">The sequence shown here is derived from an EMBL/GenBank/DDBJ whole genome shotgun (WGS) entry which is preliminary data.</text>
</comment>
<evidence type="ECO:0000313" key="1">
    <source>
        <dbReference type="EMBL" id="PAD85045.1"/>
    </source>
</evidence>
<dbReference type="RefSeq" id="WP_095328587.1">
    <property type="nucleotide sequence ID" value="NZ_NPBQ01000013.1"/>
</dbReference>
<dbReference type="Proteomes" id="UP000216961">
    <property type="component" value="Unassembled WGS sequence"/>
</dbReference>
<proteinExistence type="predicted"/>